<dbReference type="Pfam" id="PF13471">
    <property type="entry name" value="Transglut_core3"/>
    <property type="match status" value="1"/>
</dbReference>
<dbReference type="InterPro" id="IPR038765">
    <property type="entry name" value="Papain-like_cys_pep_sf"/>
</dbReference>
<evidence type="ECO:0000259" key="1">
    <source>
        <dbReference type="Pfam" id="PF13471"/>
    </source>
</evidence>
<dbReference type="SUPFAM" id="SSF54001">
    <property type="entry name" value="Cysteine proteinases"/>
    <property type="match status" value="1"/>
</dbReference>
<protein>
    <submittedName>
        <fullName evidence="2">Lasso peptide biosynthesis B2 protein</fullName>
    </submittedName>
</protein>
<gene>
    <name evidence="2" type="ORF">HUO12_12475</name>
</gene>
<organism evidence="2 3">
    <name type="scientific">Altererythrobacter lutimaris</name>
    <dbReference type="NCBI Taxonomy" id="2743979"/>
    <lineage>
        <taxon>Bacteria</taxon>
        <taxon>Pseudomonadati</taxon>
        <taxon>Pseudomonadota</taxon>
        <taxon>Alphaproteobacteria</taxon>
        <taxon>Sphingomonadales</taxon>
        <taxon>Erythrobacteraceae</taxon>
        <taxon>Altererythrobacter</taxon>
    </lineage>
</organism>
<keyword evidence="3" id="KW-1185">Reference proteome</keyword>
<dbReference type="Proteomes" id="UP000546031">
    <property type="component" value="Unassembled WGS sequence"/>
</dbReference>
<dbReference type="InterPro" id="IPR053521">
    <property type="entry name" value="McjB-like"/>
</dbReference>
<dbReference type="NCBIfam" id="NF033537">
    <property type="entry name" value="lasso_biosyn_B2"/>
    <property type="match status" value="1"/>
</dbReference>
<comment type="caution">
    <text evidence="2">The sequence shown here is derived from an EMBL/GenBank/DDBJ whole genome shotgun (WGS) entry which is preliminary data.</text>
</comment>
<dbReference type="EMBL" id="JABWTA010000001">
    <property type="protein sequence ID" value="NVE95714.1"/>
    <property type="molecule type" value="Genomic_DNA"/>
</dbReference>
<accession>A0A850H8T0</accession>
<sequence length="139" mass="15393">MAAWQHSLGVVKSSGFERSEGSCADEPALQCAKQCAKRVERAAFRLPYEPRCLPKAMALQWSLRHHGIPSRLVVAMRKQYQVSGEAEIARLLEDGNRFHAWVDLGDDMLIGHCERSEYRPIFAFDLSPIIAPAAGGAQG</sequence>
<reference evidence="2 3" key="1">
    <citation type="submission" date="2020-06" db="EMBL/GenBank/DDBJ databases">
        <title>Altererythrobacter lutimaris sp. nov., a marine bacterium isolated from a tidal flat.</title>
        <authorList>
            <person name="Kim D."/>
            <person name="Yoo Y."/>
            <person name="Kim J.-J."/>
        </authorList>
    </citation>
    <scope>NUCLEOTIDE SEQUENCE [LARGE SCALE GENOMIC DNA]</scope>
    <source>
        <strain evidence="2 3">JGD-16</strain>
    </source>
</reference>
<proteinExistence type="predicted"/>
<dbReference type="InterPro" id="IPR032708">
    <property type="entry name" value="McjB_C"/>
</dbReference>
<evidence type="ECO:0000313" key="3">
    <source>
        <dbReference type="Proteomes" id="UP000546031"/>
    </source>
</evidence>
<dbReference type="AlphaFoldDB" id="A0A850H8T0"/>
<evidence type="ECO:0000313" key="2">
    <source>
        <dbReference type="EMBL" id="NVE95714.1"/>
    </source>
</evidence>
<feature type="domain" description="Microcin J25-processing protein McjB C-terminal" evidence="1">
    <location>
        <begin position="24"/>
        <end position="122"/>
    </location>
</feature>
<name>A0A850H8T0_9SPHN</name>